<accession>A0A231UXF7</accession>
<dbReference type="Pfam" id="PF02563">
    <property type="entry name" value="Poly_export"/>
    <property type="match status" value="1"/>
</dbReference>
<keyword evidence="4" id="KW-1185">Reference proteome</keyword>
<dbReference type="InterPro" id="IPR049712">
    <property type="entry name" value="Poly_export"/>
</dbReference>
<dbReference type="InterPro" id="IPR003715">
    <property type="entry name" value="Poly_export_N"/>
</dbReference>
<evidence type="ECO:0000313" key="3">
    <source>
        <dbReference type="EMBL" id="OXT00625.1"/>
    </source>
</evidence>
<keyword evidence="1" id="KW-0732">Signal</keyword>
<dbReference type="Proteomes" id="UP000215405">
    <property type="component" value="Unassembled WGS sequence"/>
</dbReference>
<dbReference type="Gene3D" id="3.10.560.10">
    <property type="entry name" value="Outer membrane lipoprotein wza domain like"/>
    <property type="match status" value="1"/>
</dbReference>
<dbReference type="GO" id="GO:0015159">
    <property type="term" value="F:polysaccharide transmembrane transporter activity"/>
    <property type="evidence" value="ECO:0007669"/>
    <property type="project" value="InterPro"/>
</dbReference>
<feature type="domain" description="Polysaccharide export protein N-terminal" evidence="2">
    <location>
        <begin position="127"/>
        <end position="200"/>
    </location>
</feature>
<organism evidence="3 4">
    <name type="scientific">Notoacmeibacter marinus</name>
    <dbReference type="NCBI Taxonomy" id="1876515"/>
    <lineage>
        <taxon>Bacteria</taxon>
        <taxon>Pseudomonadati</taxon>
        <taxon>Pseudomonadota</taxon>
        <taxon>Alphaproteobacteria</taxon>
        <taxon>Hyphomicrobiales</taxon>
        <taxon>Notoacmeibacteraceae</taxon>
        <taxon>Notoacmeibacter</taxon>
    </lineage>
</organism>
<dbReference type="PANTHER" id="PTHR33619">
    <property type="entry name" value="POLYSACCHARIDE EXPORT PROTEIN GFCE-RELATED"/>
    <property type="match status" value="1"/>
</dbReference>
<evidence type="ECO:0000313" key="4">
    <source>
        <dbReference type="Proteomes" id="UP000215405"/>
    </source>
</evidence>
<reference evidence="4" key="1">
    <citation type="journal article" date="2017" name="Int. J. Syst. Evol. Microbiol.">
        <title>Notoacmeibacter marinus gen. nov., sp. nov., isolated from the gut of a limpet and proposal of Notoacmeibacteraceae fam. nov. in the order Rhizobiales of the class Alphaproteobacteria.</title>
        <authorList>
            <person name="Huang Z."/>
            <person name="Guo F."/>
            <person name="Lai Q."/>
        </authorList>
    </citation>
    <scope>NUCLEOTIDE SEQUENCE [LARGE SCALE GENOMIC DNA]</scope>
    <source>
        <strain evidence="4">XMTR2A4</strain>
    </source>
</reference>
<evidence type="ECO:0000259" key="2">
    <source>
        <dbReference type="Pfam" id="PF02563"/>
    </source>
</evidence>
<protein>
    <recommendedName>
        <fullName evidence="2">Polysaccharide export protein N-terminal domain-containing protein</fullName>
    </recommendedName>
</protein>
<dbReference type="EMBL" id="NBYO01000002">
    <property type="protein sequence ID" value="OXT00625.1"/>
    <property type="molecule type" value="Genomic_DNA"/>
</dbReference>
<dbReference type="PANTHER" id="PTHR33619:SF3">
    <property type="entry name" value="POLYSACCHARIDE EXPORT PROTEIN GFCE-RELATED"/>
    <property type="match status" value="1"/>
</dbReference>
<dbReference type="AlphaFoldDB" id="A0A231UXF7"/>
<name>A0A231UXF7_9HYPH</name>
<sequence>MPLTDAPCPILSCSRGRSSAMANHLQTKRGRILEMNESKHRQFAGWLASSASLLIAASLVGGCASLDDVDNRESVSEGLSYQAQYRSPRRQKGRWTQTATNQNLRKCTASTASAHSPAIAPQMPRDGLLLSSGDLLTISVGNDPTFSGSYEVSQDGTVRLPHLPAIAAKGSSVEAIERRIASALISNAIYSAAPPVSVRLQDFAPARVHVSGAVFDPGSVDVGGVSANDRDTLRQNAGGGTAEGRRLSRALQSAGGIRPDADLTNVRIVRGGRSISVDARGAMKGLPFNDMLLLAGDRIEVDSRGCFQDDLVAPSPVTTPGVKVFMSNLTQPAAANALSAVGKDSRELRYGTRFLDAIVGMNCLGGTKWVNADRTAALISRNPLTGESIVIERKVERLLRDRDRDDFNPFMMPGDALACYDSKQTNLIEIAKGFTAVTGAAKATLSMWGN</sequence>
<comment type="caution">
    <text evidence="3">The sequence shown here is derived from an EMBL/GenBank/DDBJ whole genome shotgun (WGS) entry which is preliminary data.</text>
</comment>
<proteinExistence type="predicted"/>
<evidence type="ECO:0000256" key="1">
    <source>
        <dbReference type="ARBA" id="ARBA00022729"/>
    </source>
</evidence>
<gene>
    <name evidence="3" type="ORF">B7H23_11025</name>
</gene>